<dbReference type="AlphaFoldDB" id="E5XS95"/>
<dbReference type="InterPro" id="IPR019674">
    <property type="entry name" value="Lipoprotein_LpqN/LpqT-like"/>
</dbReference>
<keyword evidence="3" id="KW-1185">Reference proteome</keyword>
<evidence type="ECO:0000313" key="3">
    <source>
        <dbReference type="Proteomes" id="UP000004816"/>
    </source>
</evidence>
<dbReference type="Pfam" id="PF10738">
    <property type="entry name" value="Lpp-LpqN"/>
    <property type="match status" value="1"/>
</dbReference>
<dbReference type="RefSeq" id="WP_007470635.1">
    <property type="nucleotide sequence ID" value="NZ_KI391953.1"/>
</dbReference>
<dbReference type="PROSITE" id="PS51257">
    <property type="entry name" value="PROKAR_LIPOPROTEIN"/>
    <property type="match status" value="1"/>
</dbReference>
<protein>
    <recommendedName>
        <fullName evidence="4">Lipoprotein LpqN</fullName>
    </recommendedName>
</protein>
<dbReference type="Proteomes" id="UP000004816">
    <property type="component" value="Unassembled WGS sequence"/>
</dbReference>
<accession>E5XS95</accession>
<evidence type="ECO:0000256" key="1">
    <source>
        <dbReference type="ARBA" id="ARBA00022729"/>
    </source>
</evidence>
<evidence type="ECO:0000313" key="2">
    <source>
        <dbReference type="EMBL" id="EFV12779.1"/>
    </source>
</evidence>
<sequence>MTALRRAAVILSAIGTFLSGCSDEQHVAPSVPSAASTSRMPASDMTMDQYLQNHGVTVQAQTATDDSPLRIGLQQPPGWFAYDRLQVPNTYTVLTDRRAIDQNFVPNAVVVVHKLNGSFDPRSAILRGFVDTERYKDFKKTRSSLDDFDGFPSAVIEGSYSDDKDRALHVLNRYVLAGSGDRAFAVLLTVTTTEDQAGKLADDLKTLDQGLKITLK</sequence>
<dbReference type="Gene3D" id="3.40.1000.10">
    <property type="entry name" value="Mog1/PsbP, alpha/beta/alpha sandwich"/>
    <property type="match status" value="1"/>
</dbReference>
<evidence type="ECO:0008006" key="4">
    <source>
        <dbReference type="Google" id="ProtNLM"/>
    </source>
</evidence>
<comment type="caution">
    <text evidence="2">The sequence shown here is derived from an EMBL/GenBank/DDBJ whole genome shotgun (WGS) entry which is preliminary data.</text>
</comment>
<organism evidence="2 3">
    <name type="scientific">Segniliparus rugosus (strain ATCC BAA-974 / DSM 45345 / CCUG 50838 / CIP 108380 / JCM 13579 / CDC 945)</name>
    <dbReference type="NCBI Taxonomy" id="679197"/>
    <lineage>
        <taxon>Bacteria</taxon>
        <taxon>Bacillati</taxon>
        <taxon>Actinomycetota</taxon>
        <taxon>Actinomycetes</taxon>
        <taxon>Mycobacteriales</taxon>
        <taxon>Segniliparaceae</taxon>
        <taxon>Segniliparus</taxon>
    </lineage>
</organism>
<proteinExistence type="predicted"/>
<dbReference type="HOGENOM" id="CLU_101788_0_0_11"/>
<gene>
    <name evidence="2" type="ORF">HMPREF9336_02367</name>
</gene>
<dbReference type="eggNOG" id="ENOG5031EJ8">
    <property type="taxonomic scope" value="Bacteria"/>
</dbReference>
<dbReference type="OrthoDB" id="4749152at2"/>
<keyword evidence="1" id="KW-0732">Signal</keyword>
<dbReference type="EMBL" id="ACZI02000002">
    <property type="protein sequence ID" value="EFV12779.1"/>
    <property type="molecule type" value="Genomic_DNA"/>
</dbReference>
<reference evidence="2 3" key="1">
    <citation type="journal article" date="2011" name="Stand. Genomic Sci.">
        <title>High quality draft genome sequence of Segniliparus rugosus CDC 945(T)= (ATCC BAA-974(T)).</title>
        <authorList>
            <person name="Earl A.M."/>
            <person name="Desjardins C.A."/>
            <person name="Fitzgerald M.G."/>
            <person name="Arachchi H.M."/>
            <person name="Zeng Q."/>
            <person name="Mehta T."/>
            <person name="Griggs A."/>
            <person name="Birren B.W."/>
            <person name="Toney N.C."/>
            <person name="Carr J."/>
            <person name="Posey J."/>
            <person name="Butler W.R."/>
        </authorList>
    </citation>
    <scope>NUCLEOTIDE SEQUENCE [LARGE SCALE GENOMIC DNA]</scope>
    <source>
        <strain evidence="3">ATCC BAA-974 / DSM 45345 / CCUG 50838 / CIP 108380 / JCM 13579 / CDC 945</strain>
    </source>
</reference>
<name>E5XS95_SEGRC</name>